<evidence type="ECO:0008006" key="3">
    <source>
        <dbReference type="Google" id="ProtNLM"/>
    </source>
</evidence>
<feature type="non-terminal residue" evidence="1">
    <location>
        <position position="114"/>
    </location>
</feature>
<organism evidence="1 2">
    <name type="scientific">Paenibacillus sepulcri</name>
    <dbReference type="NCBI Taxonomy" id="359917"/>
    <lineage>
        <taxon>Bacteria</taxon>
        <taxon>Bacillati</taxon>
        <taxon>Bacillota</taxon>
        <taxon>Bacilli</taxon>
        <taxon>Bacillales</taxon>
        <taxon>Paenibacillaceae</taxon>
        <taxon>Paenibacillus</taxon>
    </lineage>
</organism>
<name>A0ABS7CMR0_9BACL</name>
<evidence type="ECO:0000313" key="1">
    <source>
        <dbReference type="EMBL" id="MBW7462223.1"/>
    </source>
</evidence>
<gene>
    <name evidence="1" type="ORF">K0U00_50050</name>
</gene>
<dbReference type="EMBL" id="JAHZIK010003707">
    <property type="protein sequence ID" value="MBW7462223.1"/>
    <property type="molecule type" value="Genomic_DNA"/>
</dbReference>
<proteinExistence type="predicted"/>
<feature type="non-terminal residue" evidence="1">
    <location>
        <position position="1"/>
    </location>
</feature>
<accession>A0ABS7CMR0</accession>
<dbReference type="Proteomes" id="UP001519887">
    <property type="component" value="Unassembled WGS sequence"/>
</dbReference>
<evidence type="ECO:0000313" key="2">
    <source>
        <dbReference type="Proteomes" id="UP001519887"/>
    </source>
</evidence>
<protein>
    <recommendedName>
        <fullName evidence="3">Phytase</fullName>
    </recommendedName>
</protein>
<comment type="caution">
    <text evidence="1">The sequence shown here is derived from an EMBL/GenBank/DDBJ whole genome shotgun (WGS) entry which is preliminary data.</text>
</comment>
<sequence>YDDQGKAVKTYAVPKLTGADDVYFVQGIGDDYLVVRPNRTGLLTLVDLKDDSVVTLADKLLTGKDLANARGGETPARGDGLLYAGNDENGQLYFYYADPAENGNGDSMRLTYER</sequence>
<reference evidence="1 2" key="1">
    <citation type="submission" date="2021-07" db="EMBL/GenBank/DDBJ databases">
        <title>Paenibacillus radiodurans sp. nov., isolated from the southeastern edge of Tengger Desert.</title>
        <authorList>
            <person name="Zhang G."/>
        </authorList>
    </citation>
    <scope>NUCLEOTIDE SEQUENCE [LARGE SCALE GENOMIC DNA]</scope>
    <source>
        <strain evidence="1 2">CCM 7311</strain>
    </source>
</reference>
<keyword evidence="2" id="KW-1185">Reference proteome</keyword>